<keyword evidence="5" id="KW-1185">Reference proteome</keyword>
<evidence type="ECO:0000256" key="1">
    <source>
        <dbReference type="ARBA" id="ARBA00004196"/>
    </source>
</evidence>
<organism evidence="4 5">
    <name type="scientific">Hymenobacter glaciei</name>
    <dbReference type="NCBI Taxonomy" id="877209"/>
    <lineage>
        <taxon>Bacteria</taxon>
        <taxon>Pseudomonadati</taxon>
        <taxon>Bacteroidota</taxon>
        <taxon>Cytophagia</taxon>
        <taxon>Cytophagales</taxon>
        <taxon>Hymenobacteraceae</taxon>
        <taxon>Hymenobacter</taxon>
    </lineage>
</organism>
<dbReference type="Gene3D" id="1.50.10.100">
    <property type="entry name" value="Chondroitin AC/alginate lyase"/>
    <property type="match status" value="1"/>
</dbReference>
<proteinExistence type="predicted"/>
<comment type="caution">
    <text evidence="4">The sequence shown here is derived from an EMBL/GenBank/DDBJ whole genome shotgun (WGS) entry which is preliminary data.</text>
</comment>
<feature type="signal peptide" evidence="2">
    <location>
        <begin position="1"/>
        <end position="21"/>
    </location>
</feature>
<feature type="domain" description="Heparinase II/III-like C-terminal" evidence="3">
    <location>
        <begin position="387"/>
        <end position="561"/>
    </location>
</feature>
<accession>A0ABP7TPG7</accession>
<dbReference type="EMBL" id="BAABDK010000010">
    <property type="protein sequence ID" value="GAA4029083.1"/>
    <property type="molecule type" value="Genomic_DNA"/>
</dbReference>
<evidence type="ECO:0000259" key="3">
    <source>
        <dbReference type="Pfam" id="PF07940"/>
    </source>
</evidence>
<evidence type="ECO:0000313" key="4">
    <source>
        <dbReference type="EMBL" id="GAA4029083.1"/>
    </source>
</evidence>
<dbReference type="InterPro" id="IPR012480">
    <property type="entry name" value="Hepar_II_III_C"/>
</dbReference>
<dbReference type="InterPro" id="IPR008929">
    <property type="entry name" value="Chondroitin_lyas"/>
</dbReference>
<sequence>MRIFFLSLTLCLLLPGARVVAQAPQPGPVLANMPIPAHPRLLLLKGEEELIRQHLEQQLPLRSTHQAILAECDKLITEPCLQRVLTGRRLLSVARECLRREFYLSYAWRITGQAKYRVRAEQELLAVAAFSDWNPSHFLDVAELTMGVALGYDWLYAELPEASRRIIRNALVQKGLQPSFDAKHNDWLQKSNNWNQVCNAGMVFGALAIYEDQPTLASAVLNRAIHTVPLAMQAYAPDGAYPEGYGYWAYGTSYNVLLINALEKCFGRDFGLATQPGFLKTADYFLHMAGPSGQPFNYSDCEPTSTLQPAMYWFAARLHRPELLWHEQAWLRAASPSQFAHNPLLPTLLLWSSSLSGAAVKPPGATTWVGRGPNPVALLRTSWTAPGAIFLGLKAGSPSVNHGHMDVGSFVFEADGVRWGLDLGVQSYESLESKGVQIWGAQRWSVFRYSTPAHSTLVLNNQPQAVQGYAPLISYSDQPGFLSAIADLRQLYPPLRVAQRGVAIVDQRYAIVRDELATTAAAATVRWAMLTAATVKLRSAQEAELRQDGKTLRLIVQAPATITLKTWSTAPPAAYDAPNPGTTLVGFEVVLPPATRSGLTVLLLPGSAGAPPTGPLPTLAEWPRRAVGATRR</sequence>
<evidence type="ECO:0000256" key="2">
    <source>
        <dbReference type="SAM" id="SignalP"/>
    </source>
</evidence>
<protein>
    <recommendedName>
        <fullName evidence="3">Heparinase II/III-like C-terminal domain-containing protein</fullName>
    </recommendedName>
</protein>
<comment type="subcellular location">
    <subcellularLocation>
        <location evidence="1">Cell envelope</location>
    </subcellularLocation>
</comment>
<dbReference type="PANTHER" id="PTHR38045:SF1">
    <property type="entry name" value="HEPARINASE II_III-LIKE PROTEIN"/>
    <property type="match status" value="1"/>
</dbReference>
<keyword evidence="2" id="KW-0732">Signal</keyword>
<evidence type="ECO:0000313" key="5">
    <source>
        <dbReference type="Proteomes" id="UP001501469"/>
    </source>
</evidence>
<dbReference type="SUPFAM" id="SSF48230">
    <property type="entry name" value="Chondroitin AC/alginate lyase"/>
    <property type="match status" value="1"/>
</dbReference>
<name>A0ABP7TPG7_9BACT</name>
<feature type="chain" id="PRO_5045628116" description="Heparinase II/III-like C-terminal domain-containing protein" evidence="2">
    <location>
        <begin position="22"/>
        <end position="632"/>
    </location>
</feature>
<dbReference type="Proteomes" id="UP001501469">
    <property type="component" value="Unassembled WGS sequence"/>
</dbReference>
<reference evidence="5" key="1">
    <citation type="journal article" date="2019" name="Int. J. Syst. Evol. Microbiol.">
        <title>The Global Catalogue of Microorganisms (GCM) 10K type strain sequencing project: providing services to taxonomists for standard genome sequencing and annotation.</title>
        <authorList>
            <consortium name="The Broad Institute Genomics Platform"/>
            <consortium name="The Broad Institute Genome Sequencing Center for Infectious Disease"/>
            <person name="Wu L."/>
            <person name="Ma J."/>
        </authorList>
    </citation>
    <scope>NUCLEOTIDE SEQUENCE [LARGE SCALE GENOMIC DNA]</scope>
    <source>
        <strain evidence="5">JCM 17225</strain>
    </source>
</reference>
<dbReference type="PANTHER" id="PTHR38045">
    <property type="entry name" value="CHROMOSOME 1, WHOLE GENOME SHOTGUN SEQUENCE"/>
    <property type="match status" value="1"/>
</dbReference>
<dbReference type="Pfam" id="PF07940">
    <property type="entry name" value="Hepar_II_III_C"/>
    <property type="match status" value="1"/>
</dbReference>
<dbReference type="Gene3D" id="2.70.98.70">
    <property type="match status" value="1"/>
</dbReference>
<dbReference type="RefSeq" id="WP_345051457.1">
    <property type="nucleotide sequence ID" value="NZ_BAABDK010000010.1"/>
</dbReference>
<gene>
    <name evidence="4" type="ORF">GCM10022409_11530</name>
</gene>